<reference evidence="1 2" key="1">
    <citation type="submission" date="2019-08" db="EMBL/GenBank/DDBJ databases">
        <authorList>
            <person name="Liang Q."/>
        </authorList>
    </citation>
    <scope>NUCLEOTIDE SEQUENCE [LARGE SCALE GENOMIC DNA]</scope>
    <source>
        <strain evidence="1 2">V1718</strain>
    </source>
</reference>
<dbReference type="RefSeq" id="WP_146961294.1">
    <property type="nucleotide sequence ID" value="NZ_CP042467.1"/>
</dbReference>
<name>A0A5B8XSZ5_9DELT</name>
<dbReference type="InterPro" id="IPR023393">
    <property type="entry name" value="START-like_dom_sf"/>
</dbReference>
<protein>
    <recommendedName>
        <fullName evidence="3">SRPBCC family protein</fullName>
    </recommendedName>
</protein>
<dbReference type="Gene3D" id="3.30.530.20">
    <property type="match status" value="1"/>
</dbReference>
<dbReference type="EMBL" id="CP042467">
    <property type="protein sequence ID" value="QED28665.1"/>
    <property type="molecule type" value="Genomic_DNA"/>
</dbReference>
<keyword evidence="2" id="KW-1185">Reference proteome</keyword>
<evidence type="ECO:0008006" key="3">
    <source>
        <dbReference type="Google" id="ProtNLM"/>
    </source>
</evidence>
<dbReference type="KEGG" id="bbae:FRD01_15760"/>
<dbReference type="AlphaFoldDB" id="A0A5B8XSZ5"/>
<gene>
    <name evidence="1" type="ORF">FRD01_15760</name>
</gene>
<dbReference type="Proteomes" id="UP000321595">
    <property type="component" value="Chromosome"/>
</dbReference>
<dbReference type="OrthoDB" id="3695445at2"/>
<evidence type="ECO:0000313" key="1">
    <source>
        <dbReference type="EMBL" id="QED28665.1"/>
    </source>
</evidence>
<proteinExistence type="predicted"/>
<evidence type="ECO:0000313" key="2">
    <source>
        <dbReference type="Proteomes" id="UP000321595"/>
    </source>
</evidence>
<organism evidence="1 2">
    <name type="scientific">Microvenator marinus</name>
    <dbReference type="NCBI Taxonomy" id="2600177"/>
    <lineage>
        <taxon>Bacteria</taxon>
        <taxon>Deltaproteobacteria</taxon>
        <taxon>Bradymonadales</taxon>
        <taxon>Microvenatoraceae</taxon>
        <taxon>Microvenator</taxon>
    </lineage>
</organism>
<sequence>MATIRYMLSVSAPAERAFKAWADFRGLEKHFAFAQNVEHKEGHWEIEYKGIFRASKVVLQHTEIIDSRLVAFKSCEGVPLAGSVAFDAAGAKTYVTFVLSFDPPANRIGDIVSEAFGFPGIQLEEGLKKWAEALEKS</sequence>
<accession>A0A5B8XSZ5</accession>
<dbReference type="SUPFAM" id="SSF55961">
    <property type="entry name" value="Bet v1-like"/>
    <property type="match status" value="1"/>
</dbReference>